<dbReference type="Gene3D" id="3.30.1150.10">
    <property type="match status" value="1"/>
</dbReference>
<dbReference type="PROSITE" id="PS52015">
    <property type="entry name" value="TONB_CTD"/>
    <property type="match status" value="1"/>
</dbReference>
<name>A0ABT0BPA5_9SPHN</name>
<evidence type="ECO:0000256" key="8">
    <source>
        <dbReference type="ARBA" id="ARBA00022989"/>
    </source>
</evidence>
<reference evidence="11 12" key="1">
    <citation type="submission" date="2022-04" db="EMBL/GenBank/DDBJ databases">
        <title>Identification of a novel bacterium isolated from mangrove sediments.</title>
        <authorList>
            <person name="Pan X."/>
        </authorList>
    </citation>
    <scope>NUCLEOTIDE SEQUENCE [LARGE SCALE GENOMIC DNA]</scope>
    <source>
        <strain evidence="11 12">B2638</strain>
    </source>
</reference>
<proteinExistence type="inferred from homology"/>
<evidence type="ECO:0000256" key="3">
    <source>
        <dbReference type="ARBA" id="ARBA00022448"/>
    </source>
</evidence>
<comment type="similarity">
    <text evidence="2">Belongs to the TonB family.</text>
</comment>
<sequence>MFQFAARPCSRRREGVVRVRFRTNRAGRMVEAAIVEGAGYASLDREALAALRRAQPLPGIPGNGPEPLDVTVPIEFLLARKAGAFADARSALAPTGISGRN</sequence>
<dbReference type="SUPFAM" id="SSF74653">
    <property type="entry name" value="TolA/TonB C-terminal domain"/>
    <property type="match status" value="1"/>
</dbReference>
<keyword evidence="6" id="KW-0812">Transmembrane</keyword>
<evidence type="ECO:0000256" key="6">
    <source>
        <dbReference type="ARBA" id="ARBA00022692"/>
    </source>
</evidence>
<dbReference type="PANTHER" id="PTHR33446:SF2">
    <property type="entry name" value="PROTEIN TONB"/>
    <property type="match status" value="1"/>
</dbReference>
<comment type="caution">
    <text evidence="11">The sequence shown here is derived from an EMBL/GenBank/DDBJ whole genome shotgun (WGS) entry which is preliminary data.</text>
</comment>
<dbReference type="EMBL" id="JALHLG010000007">
    <property type="protein sequence ID" value="MCJ2186693.1"/>
    <property type="molecule type" value="Genomic_DNA"/>
</dbReference>
<dbReference type="Proteomes" id="UP001202281">
    <property type="component" value="Unassembled WGS sequence"/>
</dbReference>
<evidence type="ECO:0000313" key="11">
    <source>
        <dbReference type="EMBL" id="MCJ2186693.1"/>
    </source>
</evidence>
<gene>
    <name evidence="11" type="ORF">MTR66_07705</name>
</gene>
<dbReference type="InterPro" id="IPR051045">
    <property type="entry name" value="TonB-dependent_transducer"/>
</dbReference>
<keyword evidence="7" id="KW-0653">Protein transport</keyword>
<evidence type="ECO:0000256" key="2">
    <source>
        <dbReference type="ARBA" id="ARBA00006555"/>
    </source>
</evidence>
<evidence type="ECO:0000256" key="4">
    <source>
        <dbReference type="ARBA" id="ARBA00022475"/>
    </source>
</evidence>
<evidence type="ECO:0000256" key="5">
    <source>
        <dbReference type="ARBA" id="ARBA00022519"/>
    </source>
</evidence>
<keyword evidence="8" id="KW-1133">Transmembrane helix</keyword>
<comment type="subcellular location">
    <subcellularLocation>
        <location evidence="1">Cell inner membrane</location>
        <topology evidence="1">Single-pass membrane protein</topology>
        <orientation evidence="1">Periplasmic side</orientation>
    </subcellularLocation>
</comment>
<evidence type="ECO:0000259" key="10">
    <source>
        <dbReference type="PROSITE" id="PS52015"/>
    </source>
</evidence>
<keyword evidence="9" id="KW-0472">Membrane</keyword>
<evidence type="ECO:0000313" key="12">
    <source>
        <dbReference type="Proteomes" id="UP001202281"/>
    </source>
</evidence>
<evidence type="ECO:0000256" key="9">
    <source>
        <dbReference type="ARBA" id="ARBA00023136"/>
    </source>
</evidence>
<keyword evidence="5" id="KW-0997">Cell inner membrane</keyword>
<dbReference type="PANTHER" id="PTHR33446">
    <property type="entry name" value="PROTEIN TONB-RELATED"/>
    <property type="match status" value="1"/>
</dbReference>
<dbReference type="InterPro" id="IPR006260">
    <property type="entry name" value="TonB/TolA_C"/>
</dbReference>
<organism evidence="11 12">
    <name type="scientific">Novosphingobium beihaiensis</name>
    <dbReference type="NCBI Taxonomy" id="2930389"/>
    <lineage>
        <taxon>Bacteria</taxon>
        <taxon>Pseudomonadati</taxon>
        <taxon>Pseudomonadota</taxon>
        <taxon>Alphaproteobacteria</taxon>
        <taxon>Sphingomonadales</taxon>
        <taxon>Sphingomonadaceae</taxon>
        <taxon>Novosphingobium</taxon>
    </lineage>
</organism>
<dbReference type="Pfam" id="PF03544">
    <property type="entry name" value="TonB_C"/>
    <property type="match status" value="1"/>
</dbReference>
<dbReference type="NCBIfam" id="TIGR01352">
    <property type="entry name" value="tonB_Cterm"/>
    <property type="match status" value="1"/>
</dbReference>
<protein>
    <submittedName>
        <fullName evidence="11">Energy transducer TonB</fullName>
    </submittedName>
</protein>
<evidence type="ECO:0000256" key="7">
    <source>
        <dbReference type="ARBA" id="ARBA00022927"/>
    </source>
</evidence>
<feature type="domain" description="TonB C-terminal" evidence="10">
    <location>
        <begin position="1"/>
        <end position="85"/>
    </location>
</feature>
<dbReference type="InterPro" id="IPR037682">
    <property type="entry name" value="TonB_C"/>
</dbReference>
<dbReference type="RefSeq" id="WP_243919396.1">
    <property type="nucleotide sequence ID" value="NZ_JALHLG010000007.1"/>
</dbReference>
<keyword evidence="12" id="KW-1185">Reference proteome</keyword>
<accession>A0ABT0BPA5</accession>
<keyword evidence="3" id="KW-0813">Transport</keyword>
<evidence type="ECO:0000256" key="1">
    <source>
        <dbReference type="ARBA" id="ARBA00004383"/>
    </source>
</evidence>
<keyword evidence="4" id="KW-1003">Cell membrane</keyword>